<keyword evidence="2" id="KW-0808">Transferase</keyword>
<sequence>MLPTTLSPVPLAPELSLYLVTEPVGLFDLTGGEFHSDRPPPFWAFAWAGGQALARFLLDHPFEVSGRRVLDVATGSGVAAIAAAYAGAAAVACSDIDPAAVEAAHRNASANGLSLVGRLDDPEVLLAGDVFYSPTVAPKMVAELRAARNRGAQVLVGDPGRGFFPGHLFDLVAEYVVPVPTTLEDTETLVTGVWRMRSSRN</sequence>
<protein>
    <submittedName>
        <fullName evidence="3">Putative nicotinamide N-methyase</fullName>
    </submittedName>
</protein>
<dbReference type="PANTHER" id="PTHR43648:SF1">
    <property type="entry name" value="ELECTRON TRANSFER FLAVOPROTEIN BETA SUBUNIT LYSINE METHYLTRANSFERASE"/>
    <property type="match status" value="1"/>
</dbReference>
<dbReference type="OrthoDB" id="9794615at2"/>
<name>A0A316FDK1_9ACTN</name>
<evidence type="ECO:0000256" key="2">
    <source>
        <dbReference type="ARBA" id="ARBA00022679"/>
    </source>
</evidence>
<keyword evidence="1" id="KW-0489">Methyltransferase</keyword>
<comment type="caution">
    <text evidence="3">The sequence shown here is derived from an EMBL/GenBank/DDBJ whole genome shotgun (WGS) entry which is preliminary data.</text>
</comment>
<dbReference type="PANTHER" id="PTHR43648">
    <property type="entry name" value="ELECTRON TRANSFER FLAVOPROTEIN BETA SUBUNIT LYSINE METHYLTRANSFERASE"/>
    <property type="match status" value="1"/>
</dbReference>
<keyword evidence="4" id="KW-1185">Reference proteome</keyword>
<dbReference type="InterPro" id="IPR029063">
    <property type="entry name" value="SAM-dependent_MTases_sf"/>
</dbReference>
<dbReference type="Gene3D" id="3.40.50.150">
    <property type="entry name" value="Vaccinia Virus protein VP39"/>
    <property type="match status" value="1"/>
</dbReference>
<gene>
    <name evidence="3" type="ORF">BC793_110198</name>
</gene>
<dbReference type="AlphaFoldDB" id="A0A316FDK1"/>
<dbReference type="Proteomes" id="UP000245697">
    <property type="component" value="Unassembled WGS sequence"/>
</dbReference>
<dbReference type="InterPro" id="IPR050078">
    <property type="entry name" value="Ribosomal_L11_MeTrfase_PrmA"/>
</dbReference>
<dbReference type="SUPFAM" id="SSF53335">
    <property type="entry name" value="S-adenosyl-L-methionine-dependent methyltransferases"/>
    <property type="match status" value="1"/>
</dbReference>
<evidence type="ECO:0000313" key="3">
    <source>
        <dbReference type="EMBL" id="PWK46205.1"/>
    </source>
</evidence>
<organism evidence="3 4">
    <name type="scientific">Actinoplanes xinjiangensis</name>
    <dbReference type="NCBI Taxonomy" id="512350"/>
    <lineage>
        <taxon>Bacteria</taxon>
        <taxon>Bacillati</taxon>
        <taxon>Actinomycetota</taxon>
        <taxon>Actinomycetes</taxon>
        <taxon>Micromonosporales</taxon>
        <taxon>Micromonosporaceae</taxon>
        <taxon>Actinoplanes</taxon>
    </lineage>
</organism>
<proteinExistence type="predicted"/>
<reference evidence="3 4" key="1">
    <citation type="submission" date="2018-05" db="EMBL/GenBank/DDBJ databases">
        <title>Genomic Encyclopedia of Archaeal and Bacterial Type Strains, Phase II (KMG-II): from individual species to whole genera.</title>
        <authorList>
            <person name="Goeker M."/>
        </authorList>
    </citation>
    <scope>NUCLEOTIDE SEQUENCE [LARGE SCALE GENOMIC DNA]</scope>
    <source>
        <strain evidence="3 4">DSM 45184</strain>
    </source>
</reference>
<evidence type="ECO:0000313" key="4">
    <source>
        <dbReference type="Proteomes" id="UP000245697"/>
    </source>
</evidence>
<dbReference type="GO" id="GO:0032259">
    <property type="term" value="P:methylation"/>
    <property type="evidence" value="ECO:0007669"/>
    <property type="project" value="UniProtKB-KW"/>
</dbReference>
<dbReference type="GO" id="GO:0016279">
    <property type="term" value="F:protein-lysine N-methyltransferase activity"/>
    <property type="evidence" value="ECO:0007669"/>
    <property type="project" value="TreeGrafter"/>
</dbReference>
<dbReference type="EMBL" id="QGGR01000010">
    <property type="protein sequence ID" value="PWK46205.1"/>
    <property type="molecule type" value="Genomic_DNA"/>
</dbReference>
<dbReference type="Pfam" id="PF06325">
    <property type="entry name" value="PrmA"/>
    <property type="match status" value="1"/>
</dbReference>
<evidence type="ECO:0000256" key="1">
    <source>
        <dbReference type="ARBA" id="ARBA00022603"/>
    </source>
</evidence>
<accession>A0A316FDK1</accession>